<dbReference type="AlphaFoldDB" id="A0A4Y2B409"/>
<proteinExistence type="predicted"/>
<comment type="caution">
    <text evidence="1">The sequence shown here is derived from an EMBL/GenBank/DDBJ whole genome shotgun (WGS) entry which is preliminary data.</text>
</comment>
<reference evidence="1 2" key="1">
    <citation type="journal article" date="2019" name="Sci. Rep.">
        <title>Orb-weaving spider Araneus ventricosus genome elucidates the spidroin gene catalogue.</title>
        <authorList>
            <person name="Kono N."/>
            <person name="Nakamura H."/>
            <person name="Ohtoshi R."/>
            <person name="Moran D.A.P."/>
            <person name="Shinohara A."/>
            <person name="Yoshida Y."/>
            <person name="Fujiwara M."/>
            <person name="Mori M."/>
            <person name="Tomita M."/>
            <person name="Arakawa K."/>
        </authorList>
    </citation>
    <scope>NUCLEOTIDE SEQUENCE [LARGE SCALE GENOMIC DNA]</scope>
</reference>
<dbReference type="EMBL" id="BGPR01082206">
    <property type="protein sequence ID" value="GBL86199.1"/>
    <property type="molecule type" value="Genomic_DNA"/>
</dbReference>
<keyword evidence="2" id="KW-1185">Reference proteome</keyword>
<sequence length="110" mass="13007">MDRLLLDGFRPKLHRNLQICCKDYIPDFICLVPRVFELSCSQKDIIPKMRFSGCGKSAKIYRMPTQVPYHPFNYRMAAAIFIRVVSRYDKVTMRYWMKPLTAPPGGKWWS</sequence>
<evidence type="ECO:0000313" key="2">
    <source>
        <dbReference type="Proteomes" id="UP000499080"/>
    </source>
</evidence>
<evidence type="ECO:0000313" key="1">
    <source>
        <dbReference type="EMBL" id="GBL86199.1"/>
    </source>
</evidence>
<organism evidence="1 2">
    <name type="scientific">Araneus ventricosus</name>
    <name type="common">Orbweaver spider</name>
    <name type="synonym">Epeira ventricosa</name>
    <dbReference type="NCBI Taxonomy" id="182803"/>
    <lineage>
        <taxon>Eukaryota</taxon>
        <taxon>Metazoa</taxon>
        <taxon>Ecdysozoa</taxon>
        <taxon>Arthropoda</taxon>
        <taxon>Chelicerata</taxon>
        <taxon>Arachnida</taxon>
        <taxon>Araneae</taxon>
        <taxon>Araneomorphae</taxon>
        <taxon>Entelegynae</taxon>
        <taxon>Araneoidea</taxon>
        <taxon>Araneidae</taxon>
        <taxon>Araneus</taxon>
    </lineage>
</organism>
<name>A0A4Y2B409_ARAVE</name>
<protein>
    <submittedName>
        <fullName evidence="1">Uncharacterized protein</fullName>
    </submittedName>
</protein>
<gene>
    <name evidence="1" type="ORF">AVEN_135116_1</name>
</gene>
<dbReference type="Proteomes" id="UP000499080">
    <property type="component" value="Unassembled WGS sequence"/>
</dbReference>
<accession>A0A4Y2B409</accession>